<name>A0A979FUS6_HYAAZ</name>
<dbReference type="AlphaFoldDB" id="A0A979FUS6"/>
<reference evidence="2" key="1">
    <citation type="submission" date="2025-08" db="UniProtKB">
        <authorList>
            <consortium name="RefSeq"/>
        </authorList>
    </citation>
    <scope>IDENTIFICATION</scope>
</reference>
<proteinExistence type="predicted"/>
<evidence type="ECO:0000313" key="1">
    <source>
        <dbReference type="Proteomes" id="UP000694843"/>
    </source>
</evidence>
<accession>A0A979FUS6</accession>
<dbReference type="KEGG" id="hazt:125179341"/>
<dbReference type="Proteomes" id="UP000694843">
    <property type="component" value="Unplaced"/>
</dbReference>
<gene>
    <name evidence="2" type="primary">LOC125179341</name>
</gene>
<dbReference type="RefSeq" id="XP_047740989.1">
    <property type="nucleotide sequence ID" value="XM_047885033.1"/>
</dbReference>
<dbReference type="GeneID" id="125179341"/>
<protein>
    <submittedName>
        <fullName evidence="2">Uncharacterized protein LOC125179341</fullName>
    </submittedName>
</protein>
<organism evidence="1 2">
    <name type="scientific">Hyalella azteca</name>
    <name type="common">Amphipod</name>
    <dbReference type="NCBI Taxonomy" id="294128"/>
    <lineage>
        <taxon>Eukaryota</taxon>
        <taxon>Metazoa</taxon>
        <taxon>Ecdysozoa</taxon>
        <taxon>Arthropoda</taxon>
        <taxon>Crustacea</taxon>
        <taxon>Multicrustacea</taxon>
        <taxon>Malacostraca</taxon>
        <taxon>Eumalacostraca</taxon>
        <taxon>Peracarida</taxon>
        <taxon>Amphipoda</taxon>
        <taxon>Senticaudata</taxon>
        <taxon>Talitrida</taxon>
        <taxon>Talitroidea</taxon>
        <taxon>Hyalellidae</taxon>
        <taxon>Hyalella</taxon>
    </lineage>
</organism>
<keyword evidence="1" id="KW-1185">Reference proteome</keyword>
<feature type="non-terminal residue" evidence="2">
    <location>
        <position position="421"/>
    </location>
</feature>
<evidence type="ECO:0000313" key="2">
    <source>
        <dbReference type="RefSeq" id="XP_047740989.1"/>
    </source>
</evidence>
<sequence length="421" mass="47045">MKPLPLLANLTSPSEWPKEQQAIRYPSSGLLLIKIGGYIKKIEAEHSVSASMKFPCQLMASGTDQYFETALSFSKKPTDLKFIVGEITKPFVRLELHNTFGLASHGGSRRQVKVGIYGWDVGFSLPVEKEENKCYKVELVLTASSNSAPTYSHLEMCRSPLVTDVVLQLIGTEEREGPTVRVELDAADEPLLYIPGNSSSTTKLQPGSNLFKVSLMEKNATHATPLMTLSAAMVDPNAFESNSSISWLERTVLVQLTTHSQRWKARMVDTLSRVLDLSDDITENVSQPKSLPKSLSLLSNRVPRAVLSLQRILADIAPDAPVVVRRHVSELADQAAQVLMTQLQELHELLAPYHEQLTSLARRLTSFLDFPRQSLERTKLQDRLESTRFVLESLRNLDLENQQSVWALVSRWAGALRTTLR</sequence>